<sequence length="309" mass="33902">MSSYFQELPQLSSSDVLVQVKSCKLLDICSETVKELFAKYRQIDIPGAVEVTGVITETGSQVTSLKHNDRVVVKLPDSIDYLLATSVLGDVLHAYTALQYMARLNIGDVVLILDGVASWARVTIQLALIWGAKVITVVSTMTEKSALEKLPLPPDVVIVNDSNTLVNDVMEETSGLGVDVVIDNGVCLFPHEDHPDTEMIKGQFPSKHDIISTLTVGGRWVTSCPHLQLDPPDCDQLLLRSATVSFLFSQTWLLCPSKHGKLQHILGDFAKKLSEKKLQIPQAQWISFTELLNSVESGVTIQPGTLIKL</sequence>
<dbReference type="Proteomes" id="UP001208570">
    <property type="component" value="Unassembled WGS sequence"/>
</dbReference>
<evidence type="ECO:0000313" key="2">
    <source>
        <dbReference type="EMBL" id="KAK2148392.1"/>
    </source>
</evidence>
<dbReference type="SUPFAM" id="SSF51735">
    <property type="entry name" value="NAD(P)-binding Rossmann-fold domains"/>
    <property type="match status" value="1"/>
</dbReference>
<dbReference type="InterPro" id="IPR011032">
    <property type="entry name" value="GroES-like_sf"/>
</dbReference>
<reference evidence="2" key="1">
    <citation type="journal article" date="2023" name="Mol. Biol. Evol.">
        <title>Third-Generation Sequencing Reveals the Adaptive Role of the Epigenome in Three Deep-Sea Polychaetes.</title>
        <authorList>
            <person name="Perez M."/>
            <person name="Aroh O."/>
            <person name="Sun Y."/>
            <person name="Lan Y."/>
            <person name="Juniper S.K."/>
            <person name="Young C.R."/>
            <person name="Angers B."/>
            <person name="Qian P.Y."/>
        </authorList>
    </citation>
    <scope>NUCLEOTIDE SEQUENCE</scope>
    <source>
        <strain evidence="2">P08H-3</strain>
    </source>
</reference>
<proteinExistence type="predicted"/>
<dbReference type="SUPFAM" id="SSF50129">
    <property type="entry name" value="GroES-like"/>
    <property type="match status" value="1"/>
</dbReference>
<dbReference type="PANTHER" id="PTHR44461:SF1">
    <property type="entry name" value="QUINONE OXIDOREDUCTASE-LIKE PROTEIN 1"/>
    <property type="match status" value="1"/>
</dbReference>
<dbReference type="PANTHER" id="PTHR44461">
    <property type="entry name" value="QUINONE OXIDOREDUCTASE-LIKE PROTEIN 1"/>
    <property type="match status" value="1"/>
</dbReference>
<accession>A0AAD9J858</accession>
<evidence type="ECO:0000313" key="3">
    <source>
        <dbReference type="Proteomes" id="UP001208570"/>
    </source>
</evidence>
<evidence type="ECO:0000259" key="1">
    <source>
        <dbReference type="SMART" id="SM00829"/>
    </source>
</evidence>
<dbReference type="Gene3D" id="3.90.180.10">
    <property type="entry name" value="Medium-chain alcohol dehydrogenases, catalytic domain"/>
    <property type="match status" value="1"/>
</dbReference>
<name>A0AAD9J858_9ANNE</name>
<dbReference type="InterPro" id="IPR042633">
    <property type="entry name" value="CRYZL1"/>
</dbReference>
<dbReference type="AlphaFoldDB" id="A0AAD9J858"/>
<dbReference type="Gene3D" id="3.40.50.720">
    <property type="entry name" value="NAD(P)-binding Rossmann-like Domain"/>
    <property type="match status" value="1"/>
</dbReference>
<dbReference type="GO" id="GO:0016491">
    <property type="term" value="F:oxidoreductase activity"/>
    <property type="evidence" value="ECO:0007669"/>
    <property type="project" value="InterPro"/>
</dbReference>
<protein>
    <recommendedName>
        <fullName evidence="1">Enoyl reductase (ER) domain-containing protein</fullName>
    </recommendedName>
</protein>
<comment type="caution">
    <text evidence="2">The sequence shown here is derived from an EMBL/GenBank/DDBJ whole genome shotgun (WGS) entry which is preliminary data.</text>
</comment>
<dbReference type="SMART" id="SM00829">
    <property type="entry name" value="PKS_ER"/>
    <property type="match status" value="1"/>
</dbReference>
<gene>
    <name evidence="2" type="ORF">LSH36_500g02036</name>
</gene>
<dbReference type="EMBL" id="JAODUP010000500">
    <property type="protein sequence ID" value="KAK2148392.1"/>
    <property type="molecule type" value="Genomic_DNA"/>
</dbReference>
<dbReference type="InterPro" id="IPR036291">
    <property type="entry name" value="NAD(P)-bd_dom_sf"/>
</dbReference>
<keyword evidence="3" id="KW-1185">Reference proteome</keyword>
<dbReference type="InterPro" id="IPR020843">
    <property type="entry name" value="ER"/>
</dbReference>
<feature type="domain" description="Enoyl reductase (ER)" evidence="1">
    <location>
        <begin position="2"/>
        <end position="301"/>
    </location>
</feature>
<organism evidence="2 3">
    <name type="scientific">Paralvinella palmiformis</name>
    <dbReference type="NCBI Taxonomy" id="53620"/>
    <lineage>
        <taxon>Eukaryota</taxon>
        <taxon>Metazoa</taxon>
        <taxon>Spiralia</taxon>
        <taxon>Lophotrochozoa</taxon>
        <taxon>Annelida</taxon>
        <taxon>Polychaeta</taxon>
        <taxon>Sedentaria</taxon>
        <taxon>Canalipalpata</taxon>
        <taxon>Terebellida</taxon>
        <taxon>Terebelliformia</taxon>
        <taxon>Alvinellidae</taxon>
        <taxon>Paralvinella</taxon>
    </lineage>
</organism>